<dbReference type="Gene3D" id="1.10.287.130">
    <property type="match status" value="1"/>
</dbReference>
<dbReference type="PANTHER" id="PTHR43047">
    <property type="entry name" value="TWO-COMPONENT HISTIDINE PROTEIN KINASE"/>
    <property type="match status" value="1"/>
</dbReference>
<dbReference type="SUPFAM" id="SSF47384">
    <property type="entry name" value="Homodimeric domain of signal transducing histidine kinase"/>
    <property type="match status" value="1"/>
</dbReference>
<accession>A0A193FNI2</accession>
<protein>
    <recommendedName>
        <fullName evidence="2">histidine kinase</fullName>
        <ecNumber evidence="2">2.7.13.3</ecNumber>
    </recommendedName>
</protein>
<evidence type="ECO:0000259" key="8">
    <source>
        <dbReference type="PROSITE" id="PS50109"/>
    </source>
</evidence>
<dbReference type="EMBL" id="CP016170">
    <property type="protein sequence ID" value="ANN68659.1"/>
    <property type="molecule type" value="Genomic_DNA"/>
</dbReference>
<dbReference type="KEGG" id="bbro:BAU06_22235"/>
<dbReference type="Pfam" id="PF00512">
    <property type="entry name" value="HisKA"/>
    <property type="match status" value="1"/>
</dbReference>
<name>A0A193FNI2_9BORD</name>
<dbReference type="Proteomes" id="UP000091897">
    <property type="component" value="Chromosome"/>
</dbReference>
<dbReference type="EC" id="2.7.13.3" evidence="2"/>
<feature type="transmembrane region" description="Helical" evidence="7">
    <location>
        <begin position="177"/>
        <end position="199"/>
    </location>
</feature>
<dbReference type="GO" id="GO:0005886">
    <property type="term" value="C:plasma membrane"/>
    <property type="evidence" value="ECO:0007669"/>
    <property type="project" value="TreeGrafter"/>
</dbReference>
<dbReference type="SMART" id="SM00388">
    <property type="entry name" value="HisKA"/>
    <property type="match status" value="1"/>
</dbReference>
<organism evidence="10 12">
    <name type="scientific">Bordetella bronchialis</name>
    <dbReference type="NCBI Taxonomy" id="463025"/>
    <lineage>
        <taxon>Bacteria</taxon>
        <taxon>Pseudomonadati</taxon>
        <taxon>Pseudomonadota</taxon>
        <taxon>Betaproteobacteria</taxon>
        <taxon>Burkholderiales</taxon>
        <taxon>Alcaligenaceae</taxon>
        <taxon>Bordetella</taxon>
    </lineage>
</organism>
<evidence type="ECO:0000256" key="5">
    <source>
        <dbReference type="ARBA" id="ARBA00022777"/>
    </source>
</evidence>
<evidence type="ECO:0000313" key="11">
    <source>
        <dbReference type="Proteomes" id="UP000091897"/>
    </source>
</evidence>
<dbReference type="Gene3D" id="3.30.565.10">
    <property type="entry name" value="Histidine kinase-like ATPase, C-terminal domain"/>
    <property type="match status" value="1"/>
</dbReference>
<feature type="transmembrane region" description="Helical" evidence="7">
    <location>
        <begin position="304"/>
        <end position="325"/>
    </location>
</feature>
<dbReference type="STRING" id="463025.BAU08_22765"/>
<evidence type="ECO:0000256" key="1">
    <source>
        <dbReference type="ARBA" id="ARBA00000085"/>
    </source>
</evidence>
<feature type="transmembrane region" description="Helical" evidence="7">
    <location>
        <begin position="345"/>
        <end position="365"/>
    </location>
</feature>
<feature type="compositionally biased region" description="Pro residues" evidence="6">
    <location>
        <begin position="446"/>
        <end position="460"/>
    </location>
</feature>
<dbReference type="PROSITE" id="PS50109">
    <property type="entry name" value="HIS_KIN"/>
    <property type="match status" value="1"/>
</dbReference>
<evidence type="ECO:0000313" key="9">
    <source>
        <dbReference type="EMBL" id="ANN68659.1"/>
    </source>
</evidence>
<evidence type="ECO:0000313" key="10">
    <source>
        <dbReference type="EMBL" id="ANN73799.1"/>
    </source>
</evidence>
<dbReference type="InterPro" id="IPR036097">
    <property type="entry name" value="HisK_dim/P_sf"/>
</dbReference>
<dbReference type="InterPro" id="IPR004358">
    <property type="entry name" value="Sig_transdc_His_kin-like_C"/>
</dbReference>
<dbReference type="Pfam" id="PF02518">
    <property type="entry name" value="HATPase_c"/>
    <property type="match status" value="1"/>
</dbReference>
<feature type="domain" description="Histidine kinase" evidence="8">
    <location>
        <begin position="512"/>
        <end position="728"/>
    </location>
</feature>
<keyword evidence="7" id="KW-1133">Transmembrane helix</keyword>
<dbReference type="SUPFAM" id="SSF55874">
    <property type="entry name" value="ATPase domain of HSP90 chaperone/DNA topoisomerase II/histidine kinase"/>
    <property type="match status" value="1"/>
</dbReference>
<keyword evidence="11" id="KW-1185">Reference proteome</keyword>
<dbReference type="Gene3D" id="2.60.40.2380">
    <property type="match status" value="1"/>
</dbReference>
<dbReference type="InterPro" id="IPR011622">
    <property type="entry name" value="7TMR_DISM_rcpt_extracell_dom2"/>
</dbReference>
<feature type="transmembrane region" description="Helical" evidence="7">
    <location>
        <begin position="206"/>
        <end position="224"/>
    </location>
</feature>
<dbReference type="GO" id="GO:0000155">
    <property type="term" value="F:phosphorelay sensor kinase activity"/>
    <property type="evidence" value="ECO:0007669"/>
    <property type="project" value="InterPro"/>
</dbReference>
<dbReference type="Pfam" id="PF07696">
    <property type="entry name" value="7TMR-DISMED2"/>
    <property type="match status" value="1"/>
</dbReference>
<dbReference type="InterPro" id="IPR005467">
    <property type="entry name" value="His_kinase_dom"/>
</dbReference>
<feature type="transmembrane region" description="Helical" evidence="7">
    <location>
        <begin position="244"/>
        <end position="262"/>
    </location>
</feature>
<dbReference type="InterPro" id="IPR036890">
    <property type="entry name" value="HATPase_C_sf"/>
</dbReference>
<evidence type="ECO:0000256" key="4">
    <source>
        <dbReference type="ARBA" id="ARBA00022679"/>
    </source>
</evidence>
<dbReference type="AlphaFoldDB" id="A0A193FNI2"/>
<evidence type="ECO:0000313" key="12">
    <source>
        <dbReference type="Proteomes" id="UP000092213"/>
    </source>
</evidence>
<dbReference type="SMART" id="SM00387">
    <property type="entry name" value="HATPase_c"/>
    <property type="match status" value="1"/>
</dbReference>
<keyword evidence="7" id="KW-0812">Transmembrane</keyword>
<proteinExistence type="predicted"/>
<keyword evidence="3" id="KW-0597">Phosphoprotein</keyword>
<evidence type="ECO:0000256" key="6">
    <source>
        <dbReference type="SAM" id="MobiDB-lite"/>
    </source>
</evidence>
<evidence type="ECO:0000256" key="2">
    <source>
        <dbReference type="ARBA" id="ARBA00012438"/>
    </source>
</evidence>
<sequence>MGLALPGDANAGQALELPPNQEVAISLQPYAEAYEDSTGRLDFDQIRELHEKNPEIFQPAEIQRPARARLGSAWWLRTDIANASDRMRRVVVVAGPPNLEEVDFYVAQAGQELHTRAGTRVPILQQQDLTRYPALRLQMAAGDTARIWIRIKSPTPYTLTPVAYTDRLFRTAMHTTMAYDGILVGAGSALVWCTMLVAIVGRRMPFFWLSAIAAGALLREAAAREYLQRLTLPLDGNWGYRLEFTLDVIHLALCALFIRSAARREIISIPGTRVYTNAVAGLSGGLLIAALLPGQAAWPVQTAVWLYQALAAALSLCLLGSAVMLAGPARLRAGRPTDTHAQVTAALLALAGIFIALDAAVRTIGPLLPTPLIPVTLILDSGSPPLALLGVAGNLTVLTLWAARLSGNPWRTRIAAHVSPDVLARPVAEAGSGGAIRMPPGAAPDVPVPPANTVPPPAGLPPGSVDRPAPAHPRGALPTAASGTVPGASDAAPRRDAEGSIGDDRQALILSYVGHDLRAPLAIISGYIRMLRQAATPHQHAYLDVIERSVAHQFELVDEILAYSKSELQPFTVSAESVELRPLMEEFAHFGIALCTHQRNRFEYLPVPRLPALVLLDVKRLRQAVLNLLSNAAKFTSEGIVRLDARVRGMDGPRPELDIGVFNDGMHIPEADQGRIFVAFRQLHRREAGLGLGLFIVERIATAMGGSIDVESAPERGTRFTLTVPVKLVDRTLVATRPIGGAPMPAAGGPARQLEAPPLAVRLVLARLARDGELSEIEAWVSGTRDAYPQYTTFYDEVARCVDSFDMECLLRLALQGTTGP</sequence>
<dbReference type="Proteomes" id="UP000092213">
    <property type="component" value="Chromosome"/>
</dbReference>
<keyword evidence="7" id="KW-0472">Membrane</keyword>
<reference evidence="11 12" key="1">
    <citation type="submission" date="2016-06" db="EMBL/GenBank/DDBJ databases">
        <title>Complete genome sequences of Bordetella bronchialis and Bordetella flabilis.</title>
        <authorList>
            <person name="LiPuma J.J."/>
            <person name="Spilker T."/>
        </authorList>
    </citation>
    <scope>NUCLEOTIDE SEQUENCE [LARGE SCALE GENOMIC DNA]</scope>
    <source>
        <strain evidence="10 12">AU17976</strain>
        <strain evidence="9 11">AU3182</strain>
    </source>
</reference>
<gene>
    <name evidence="9" type="ORF">BAU06_22235</name>
    <name evidence="10" type="ORF">BAU08_22765</name>
</gene>
<dbReference type="InterPro" id="IPR003594">
    <property type="entry name" value="HATPase_dom"/>
</dbReference>
<evidence type="ECO:0000256" key="3">
    <source>
        <dbReference type="ARBA" id="ARBA00022553"/>
    </source>
</evidence>
<dbReference type="PRINTS" id="PR00344">
    <property type="entry name" value="BCTRLSENSOR"/>
</dbReference>
<dbReference type="GO" id="GO:0009927">
    <property type="term" value="F:histidine phosphotransfer kinase activity"/>
    <property type="evidence" value="ECO:0007669"/>
    <property type="project" value="TreeGrafter"/>
</dbReference>
<dbReference type="InterPro" id="IPR003661">
    <property type="entry name" value="HisK_dim/P_dom"/>
</dbReference>
<feature type="region of interest" description="Disordered" evidence="6">
    <location>
        <begin position="434"/>
        <end position="500"/>
    </location>
</feature>
<feature type="transmembrane region" description="Helical" evidence="7">
    <location>
        <begin position="274"/>
        <end position="292"/>
    </location>
</feature>
<dbReference type="CDD" id="cd00082">
    <property type="entry name" value="HisKA"/>
    <property type="match status" value="1"/>
</dbReference>
<keyword evidence="4" id="KW-0808">Transferase</keyword>
<evidence type="ECO:0000256" key="7">
    <source>
        <dbReference type="SAM" id="Phobius"/>
    </source>
</evidence>
<keyword evidence="5" id="KW-0418">Kinase</keyword>
<dbReference type="EMBL" id="CP016171">
    <property type="protein sequence ID" value="ANN73799.1"/>
    <property type="molecule type" value="Genomic_DNA"/>
</dbReference>
<comment type="catalytic activity">
    <reaction evidence="1">
        <text>ATP + protein L-histidine = ADP + protein N-phospho-L-histidine.</text>
        <dbReference type="EC" id="2.7.13.3"/>
    </reaction>
</comment>
<dbReference type="PANTHER" id="PTHR43047:SF72">
    <property type="entry name" value="OSMOSENSING HISTIDINE PROTEIN KINASE SLN1"/>
    <property type="match status" value="1"/>
</dbReference>